<keyword evidence="1" id="KW-1133">Transmembrane helix</keyword>
<reference evidence="2 3" key="1">
    <citation type="journal article" date="2007" name="Nature">
        <title>Evolution of genes and genomes on the Drosophila phylogeny.</title>
        <authorList>
            <consortium name="Drosophila 12 Genomes Consortium"/>
            <person name="Clark A.G."/>
            <person name="Eisen M.B."/>
            <person name="Smith D.R."/>
            <person name="Bergman C.M."/>
            <person name="Oliver B."/>
            <person name="Markow T.A."/>
            <person name="Kaufman T.C."/>
            <person name="Kellis M."/>
            <person name="Gelbart W."/>
            <person name="Iyer V.N."/>
            <person name="Pollard D.A."/>
            <person name="Sackton T.B."/>
            <person name="Larracuente A.M."/>
            <person name="Singh N.D."/>
            <person name="Abad J.P."/>
            <person name="Abt D.N."/>
            <person name="Adryan B."/>
            <person name="Aguade M."/>
            <person name="Akashi H."/>
            <person name="Anderson W.W."/>
            <person name="Aquadro C.F."/>
            <person name="Ardell D.H."/>
            <person name="Arguello R."/>
            <person name="Artieri C.G."/>
            <person name="Barbash D.A."/>
            <person name="Barker D."/>
            <person name="Barsanti P."/>
            <person name="Batterham P."/>
            <person name="Batzoglou S."/>
            <person name="Begun D."/>
            <person name="Bhutkar A."/>
            <person name="Blanco E."/>
            <person name="Bosak S.A."/>
            <person name="Bradley R.K."/>
            <person name="Brand A.D."/>
            <person name="Brent M.R."/>
            <person name="Brooks A.N."/>
            <person name="Brown R.H."/>
            <person name="Butlin R.K."/>
            <person name="Caggese C."/>
            <person name="Calvi B.R."/>
            <person name="Bernardo de Carvalho A."/>
            <person name="Caspi A."/>
            <person name="Castrezana S."/>
            <person name="Celniker S.E."/>
            <person name="Chang J.L."/>
            <person name="Chapple C."/>
            <person name="Chatterji S."/>
            <person name="Chinwalla A."/>
            <person name="Civetta A."/>
            <person name="Clifton S.W."/>
            <person name="Comeron J.M."/>
            <person name="Costello J.C."/>
            <person name="Coyne J.A."/>
            <person name="Daub J."/>
            <person name="David R.G."/>
            <person name="Delcher A.L."/>
            <person name="Delehaunty K."/>
            <person name="Do C.B."/>
            <person name="Ebling H."/>
            <person name="Edwards K."/>
            <person name="Eickbush T."/>
            <person name="Evans J.D."/>
            <person name="Filipski A."/>
            <person name="Findeiss S."/>
            <person name="Freyhult E."/>
            <person name="Fulton L."/>
            <person name="Fulton R."/>
            <person name="Garcia A.C."/>
            <person name="Gardiner A."/>
            <person name="Garfield D.A."/>
            <person name="Garvin B.E."/>
            <person name="Gibson G."/>
            <person name="Gilbert D."/>
            <person name="Gnerre S."/>
            <person name="Godfrey J."/>
            <person name="Good R."/>
            <person name="Gotea V."/>
            <person name="Gravely B."/>
            <person name="Greenberg A.J."/>
            <person name="Griffiths-Jones S."/>
            <person name="Gross S."/>
            <person name="Guigo R."/>
            <person name="Gustafson E.A."/>
            <person name="Haerty W."/>
            <person name="Hahn M.W."/>
            <person name="Halligan D.L."/>
            <person name="Halpern A.L."/>
            <person name="Halter G.M."/>
            <person name="Han M.V."/>
            <person name="Heger A."/>
            <person name="Hillier L."/>
            <person name="Hinrichs A.S."/>
            <person name="Holmes I."/>
            <person name="Hoskins R.A."/>
            <person name="Hubisz M.J."/>
            <person name="Hultmark D."/>
            <person name="Huntley M.A."/>
            <person name="Jaffe D.B."/>
            <person name="Jagadeeshan S."/>
            <person name="Jeck W.R."/>
            <person name="Johnson J."/>
            <person name="Jones C.D."/>
            <person name="Jordan W.C."/>
            <person name="Karpen G.H."/>
            <person name="Kataoka E."/>
            <person name="Keightley P.D."/>
            <person name="Kheradpour P."/>
            <person name="Kirkness E.F."/>
            <person name="Koerich L.B."/>
            <person name="Kristiansen K."/>
            <person name="Kudrna D."/>
            <person name="Kulathinal R.J."/>
            <person name="Kumar S."/>
            <person name="Kwok R."/>
            <person name="Lander E."/>
            <person name="Langley C.H."/>
            <person name="Lapoint R."/>
            <person name="Lazzaro B.P."/>
            <person name="Lee S.J."/>
            <person name="Levesque L."/>
            <person name="Li R."/>
            <person name="Lin C.F."/>
            <person name="Lin M.F."/>
            <person name="Lindblad-Toh K."/>
            <person name="Llopart A."/>
            <person name="Long M."/>
            <person name="Low L."/>
            <person name="Lozovsky E."/>
            <person name="Lu J."/>
            <person name="Luo M."/>
            <person name="Machado C.A."/>
            <person name="Makalowski W."/>
            <person name="Marzo M."/>
            <person name="Matsuda M."/>
            <person name="Matzkin L."/>
            <person name="McAllister B."/>
            <person name="McBride C.S."/>
            <person name="McKernan B."/>
            <person name="McKernan K."/>
            <person name="Mendez-Lago M."/>
            <person name="Minx P."/>
            <person name="Mollenhauer M.U."/>
            <person name="Montooth K."/>
            <person name="Mount S.M."/>
            <person name="Mu X."/>
            <person name="Myers E."/>
            <person name="Negre B."/>
            <person name="Newfeld S."/>
            <person name="Nielsen R."/>
            <person name="Noor M.A."/>
            <person name="O'Grady P."/>
            <person name="Pachter L."/>
            <person name="Papaceit M."/>
            <person name="Parisi M.J."/>
            <person name="Parisi M."/>
            <person name="Parts L."/>
            <person name="Pedersen J.S."/>
            <person name="Pesole G."/>
            <person name="Phillippy A.M."/>
            <person name="Ponting C.P."/>
            <person name="Pop M."/>
            <person name="Porcelli D."/>
            <person name="Powell J.R."/>
            <person name="Prohaska S."/>
            <person name="Pruitt K."/>
            <person name="Puig M."/>
            <person name="Quesneville H."/>
            <person name="Ram K.R."/>
            <person name="Rand D."/>
            <person name="Rasmussen M.D."/>
            <person name="Reed L.K."/>
            <person name="Reenan R."/>
            <person name="Reily A."/>
            <person name="Remington K.A."/>
            <person name="Rieger T.T."/>
            <person name="Ritchie M.G."/>
            <person name="Robin C."/>
            <person name="Rogers Y.H."/>
            <person name="Rohde C."/>
            <person name="Rozas J."/>
            <person name="Rubenfield M.J."/>
            <person name="Ruiz A."/>
            <person name="Russo S."/>
            <person name="Salzberg S.L."/>
            <person name="Sanchez-Gracia A."/>
            <person name="Saranga D.J."/>
            <person name="Sato H."/>
            <person name="Schaeffer S.W."/>
            <person name="Schatz M.C."/>
            <person name="Schlenke T."/>
            <person name="Schwartz R."/>
            <person name="Segarra C."/>
            <person name="Singh R.S."/>
            <person name="Sirot L."/>
            <person name="Sirota M."/>
            <person name="Sisneros N.B."/>
            <person name="Smith C.D."/>
            <person name="Smith T.F."/>
            <person name="Spieth J."/>
            <person name="Stage D.E."/>
            <person name="Stark A."/>
            <person name="Stephan W."/>
            <person name="Strausberg R.L."/>
            <person name="Strempel S."/>
            <person name="Sturgill D."/>
            <person name="Sutton G."/>
            <person name="Sutton G.G."/>
            <person name="Tao W."/>
            <person name="Teichmann S."/>
            <person name="Tobari Y.N."/>
            <person name="Tomimura Y."/>
            <person name="Tsolas J.M."/>
            <person name="Valente V.L."/>
            <person name="Venter E."/>
            <person name="Venter J.C."/>
            <person name="Vicario S."/>
            <person name="Vieira F.G."/>
            <person name="Vilella A.J."/>
            <person name="Villasante A."/>
            <person name="Walenz B."/>
            <person name="Wang J."/>
            <person name="Wasserman M."/>
            <person name="Watts T."/>
            <person name="Wilson D."/>
            <person name="Wilson R.K."/>
            <person name="Wing R.A."/>
            <person name="Wolfner M.F."/>
            <person name="Wong A."/>
            <person name="Wong G.K."/>
            <person name="Wu C.I."/>
            <person name="Wu G."/>
            <person name="Yamamoto D."/>
            <person name="Yang H.P."/>
            <person name="Yang S.P."/>
            <person name="Yorke J.A."/>
            <person name="Yoshida K."/>
            <person name="Zdobnov E."/>
            <person name="Zhang P."/>
            <person name="Zhang Y."/>
            <person name="Zimin A.V."/>
            <person name="Baldwin J."/>
            <person name="Abdouelleil A."/>
            <person name="Abdulkadir J."/>
            <person name="Abebe A."/>
            <person name="Abera B."/>
            <person name="Abreu J."/>
            <person name="Acer S.C."/>
            <person name="Aftuck L."/>
            <person name="Alexander A."/>
            <person name="An P."/>
            <person name="Anderson E."/>
            <person name="Anderson S."/>
            <person name="Arachi H."/>
            <person name="Azer M."/>
            <person name="Bachantsang P."/>
            <person name="Barry A."/>
            <person name="Bayul T."/>
            <person name="Berlin A."/>
            <person name="Bessette D."/>
            <person name="Bloom T."/>
            <person name="Blye J."/>
            <person name="Boguslavskiy L."/>
            <person name="Bonnet C."/>
            <person name="Boukhgalter B."/>
            <person name="Bourzgui I."/>
            <person name="Brown A."/>
            <person name="Cahill P."/>
            <person name="Channer S."/>
            <person name="Cheshatsang Y."/>
            <person name="Chuda L."/>
            <person name="Citroen M."/>
            <person name="Collymore A."/>
            <person name="Cooke P."/>
            <person name="Costello M."/>
            <person name="D'Aco K."/>
            <person name="Daza R."/>
            <person name="De Haan G."/>
            <person name="DeGray S."/>
            <person name="DeMaso C."/>
            <person name="Dhargay N."/>
            <person name="Dooley K."/>
            <person name="Dooley E."/>
            <person name="Doricent M."/>
            <person name="Dorje P."/>
            <person name="Dorjee K."/>
            <person name="Dupes A."/>
            <person name="Elong R."/>
            <person name="Falk J."/>
            <person name="Farina A."/>
            <person name="Faro S."/>
            <person name="Ferguson D."/>
            <person name="Fisher S."/>
            <person name="Foley C.D."/>
            <person name="Franke A."/>
            <person name="Friedrich D."/>
            <person name="Gadbois L."/>
            <person name="Gearin G."/>
            <person name="Gearin C.R."/>
            <person name="Giannoukos G."/>
            <person name="Goode T."/>
            <person name="Graham J."/>
            <person name="Grandbois E."/>
            <person name="Grewal S."/>
            <person name="Gyaltsen K."/>
            <person name="Hafez N."/>
            <person name="Hagos B."/>
            <person name="Hall J."/>
            <person name="Henson C."/>
            <person name="Hollinger A."/>
            <person name="Honan T."/>
            <person name="Huard M.D."/>
            <person name="Hughes L."/>
            <person name="Hurhula B."/>
            <person name="Husby M.E."/>
            <person name="Kamat A."/>
            <person name="Kanga B."/>
            <person name="Kashin S."/>
            <person name="Khazanovich D."/>
            <person name="Kisner P."/>
            <person name="Lance K."/>
            <person name="Lara M."/>
            <person name="Lee W."/>
            <person name="Lennon N."/>
            <person name="Letendre F."/>
            <person name="LeVine R."/>
            <person name="Lipovsky A."/>
            <person name="Liu X."/>
            <person name="Liu J."/>
            <person name="Liu S."/>
            <person name="Lokyitsang T."/>
            <person name="Lokyitsang Y."/>
            <person name="Lubonja R."/>
            <person name="Lui A."/>
            <person name="MacDonald P."/>
            <person name="Magnisalis V."/>
            <person name="Maru K."/>
            <person name="Matthews C."/>
            <person name="McCusker W."/>
            <person name="McDonough S."/>
            <person name="Mehta T."/>
            <person name="Meldrim J."/>
            <person name="Meneus L."/>
            <person name="Mihai O."/>
            <person name="Mihalev A."/>
            <person name="Mihova T."/>
            <person name="Mittelman R."/>
            <person name="Mlenga V."/>
            <person name="Montmayeur A."/>
            <person name="Mulrain L."/>
            <person name="Navidi A."/>
            <person name="Naylor J."/>
            <person name="Negash T."/>
            <person name="Nguyen T."/>
            <person name="Nguyen N."/>
            <person name="Nicol R."/>
            <person name="Norbu C."/>
            <person name="Norbu N."/>
            <person name="Novod N."/>
            <person name="O'Neill B."/>
            <person name="Osman S."/>
            <person name="Markiewicz E."/>
            <person name="Oyono O.L."/>
            <person name="Patti C."/>
            <person name="Phunkhang P."/>
            <person name="Pierre F."/>
            <person name="Priest M."/>
            <person name="Raghuraman S."/>
            <person name="Rege F."/>
            <person name="Reyes R."/>
            <person name="Rise C."/>
            <person name="Rogov P."/>
            <person name="Ross K."/>
            <person name="Ryan E."/>
            <person name="Settipalli S."/>
            <person name="Shea T."/>
            <person name="Sherpa N."/>
            <person name="Shi L."/>
            <person name="Shih D."/>
            <person name="Sparrow T."/>
            <person name="Spaulding J."/>
            <person name="Stalker J."/>
            <person name="Stange-Thomann N."/>
            <person name="Stavropoulos S."/>
            <person name="Stone C."/>
            <person name="Strader C."/>
            <person name="Tesfaye S."/>
            <person name="Thomson T."/>
            <person name="Thoulutsang Y."/>
            <person name="Thoulutsang D."/>
            <person name="Topham K."/>
            <person name="Topping I."/>
            <person name="Tsamla T."/>
            <person name="Vassiliev H."/>
            <person name="Vo A."/>
            <person name="Wangchuk T."/>
            <person name="Wangdi T."/>
            <person name="Weiand M."/>
            <person name="Wilkinson J."/>
            <person name="Wilson A."/>
            <person name="Yadav S."/>
            <person name="Young G."/>
            <person name="Yu Q."/>
            <person name="Zembek L."/>
            <person name="Zhong D."/>
            <person name="Zimmer A."/>
            <person name="Zwirko Z."/>
            <person name="Jaffe D.B."/>
            <person name="Alvarez P."/>
            <person name="Brockman W."/>
            <person name="Butler J."/>
            <person name="Chin C."/>
            <person name="Gnerre S."/>
            <person name="Grabherr M."/>
            <person name="Kleber M."/>
            <person name="Mauceli E."/>
            <person name="MacCallum I."/>
        </authorList>
    </citation>
    <scope>NUCLEOTIDE SEQUENCE [LARGE SCALE GENOMIC DNA]</scope>
    <source>
        <strain evidence="3">Tucson 14030-0811.24</strain>
    </source>
</reference>
<keyword evidence="3" id="KW-1185">Reference proteome</keyword>
<evidence type="ECO:0000313" key="3">
    <source>
        <dbReference type="Proteomes" id="UP000007798"/>
    </source>
</evidence>
<dbReference type="PANTHER" id="PTHR28474:SF1">
    <property type="entry name" value="TRANSMEMBRANE PROTEIN 72"/>
    <property type="match status" value="1"/>
</dbReference>
<name>A0A0Q9WQW1_DROWI</name>
<keyword evidence="1" id="KW-0472">Membrane</keyword>
<dbReference type="OrthoDB" id="5946061at2759"/>
<organism evidence="2 3">
    <name type="scientific">Drosophila willistoni</name>
    <name type="common">Fruit fly</name>
    <dbReference type="NCBI Taxonomy" id="7260"/>
    <lineage>
        <taxon>Eukaryota</taxon>
        <taxon>Metazoa</taxon>
        <taxon>Ecdysozoa</taxon>
        <taxon>Arthropoda</taxon>
        <taxon>Hexapoda</taxon>
        <taxon>Insecta</taxon>
        <taxon>Pterygota</taxon>
        <taxon>Neoptera</taxon>
        <taxon>Endopterygota</taxon>
        <taxon>Diptera</taxon>
        <taxon>Brachycera</taxon>
        <taxon>Muscomorpha</taxon>
        <taxon>Ephydroidea</taxon>
        <taxon>Drosophilidae</taxon>
        <taxon>Drosophila</taxon>
        <taxon>Sophophora</taxon>
    </lineage>
</organism>
<dbReference type="InterPro" id="IPR032055">
    <property type="entry name" value="TMEM72"/>
</dbReference>
<sequence length="181" mass="21113">MQLQQQQQQHHRHIGLHQHGDPCACLRPVIRVFGLLTSFAFLVLIIEIKWLINMFLQLQGSECRDVNYRRSNQSRCLACWIFASWLAGGWRPTPVYVAMAISLILYPHNLWLSQVAGIFLLLLGLFRLTTLLRFIPLAKLSCDESLLPHYDFEKVSNEDFTELRTEEDDKEQELRLDDDVC</sequence>
<keyword evidence="1" id="KW-0812">Transmembrane</keyword>
<feature type="transmembrane region" description="Helical" evidence="1">
    <location>
        <begin position="32"/>
        <end position="56"/>
    </location>
</feature>
<evidence type="ECO:0000256" key="1">
    <source>
        <dbReference type="SAM" id="Phobius"/>
    </source>
</evidence>
<dbReference type="Proteomes" id="UP000007798">
    <property type="component" value="Unassembled WGS sequence"/>
</dbReference>
<dbReference type="Pfam" id="PF16054">
    <property type="entry name" value="TMEM72"/>
    <property type="match status" value="1"/>
</dbReference>
<dbReference type="InParanoid" id="A0A0Q9WQW1"/>
<dbReference type="AlphaFoldDB" id="A0A0Q9WQW1"/>
<evidence type="ECO:0000313" key="2">
    <source>
        <dbReference type="EMBL" id="KRF98512.1"/>
    </source>
</evidence>
<accession>A0A0Q9WQW1</accession>
<dbReference type="PANTHER" id="PTHR28474">
    <property type="entry name" value="TRANSMEMBRANE PROTEIN 72"/>
    <property type="match status" value="1"/>
</dbReference>
<dbReference type="EMBL" id="CH963876">
    <property type="protein sequence ID" value="KRF98512.1"/>
    <property type="molecule type" value="Genomic_DNA"/>
</dbReference>
<proteinExistence type="predicted"/>
<feature type="transmembrane region" description="Helical" evidence="1">
    <location>
        <begin position="111"/>
        <end position="129"/>
    </location>
</feature>
<protein>
    <submittedName>
        <fullName evidence="2">Uncharacterized protein</fullName>
    </submittedName>
</protein>
<gene>
    <name evidence="2" type="primary">Dwil\GK20186</name>
    <name evidence="2" type="ORF">Dwil_GK20186</name>
</gene>